<sequence length="170" mass="19293">MLDVPELRAIPGLPGYFVSRDGRVFSNVKRIGRPNGMWEMTPQPYRGYFKFIALGKAHWVHRCVALAWIGRGLKGQVVCHNDNDVSNSNDSNLRWDTQAGNMQDKKANGTYYCGETHHLAKLTQAQVDEIRRAYAMKTGHQWGCREFARRFGVSSSTICRVSSEKSWKGV</sequence>
<evidence type="ECO:0000313" key="2">
    <source>
        <dbReference type="Proteomes" id="UP000295722"/>
    </source>
</evidence>
<accession>A0A4R5MF57</accession>
<dbReference type="SUPFAM" id="SSF54060">
    <property type="entry name" value="His-Me finger endonucleases"/>
    <property type="match status" value="1"/>
</dbReference>
<dbReference type="Gene3D" id="3.90.75.20">
    <property type="match status" value="1"/>
</dbReference>
<dbReference type="AlphaFoldDB" id="A0A4R5MF57"/>
<reference evidence="1 2" key="1">
    <citation type="submission" date="2019-03" db="EMBL/GenBank/DDBJ databases">
        <title>Paraburkholderia sp. 4M-K11, isolated from subtropical forest soil.</title>
        <authorList>
            <person name="Gao Z.-H."/>
            <person name="Qiu L.-H."/>
        </authorList>
    </citation>
    <scope>NUCLEOTIDE SEQUENCE [LARGE SCALE GENOMIC DNA]</scope>
    <source>
        <strain evidence="1 2">4M-K11</strain>
    </source>
</reference>
<organism evidence="1 2">
    <name type="scientific">Paraburkholderia silviterrae</name>
    <dbReference type="NCBI Taxonomy" id="2528715"/>
    <lineage>
        <taxon>Bacteria</taxon>
        <taxon>Pseudomonadati</taxon>
        <taxon>Pseudomonadota</taxon>
        <taxon>Betaproteobacteria</taxon>
        <taxon>Burkholderiales</taxon>
        <taxon>Burkholderiaceae</taxon>
        <taxon>Paraburkholderia</taxon>
    </lineage>
</organism>
<protein>
    <submittedName>
        <fullName evidence="1">Uncharacterized protein</fullName>
    </submittedName>
</protein>
<dbReference type="EMBL" id="SMRP01000001">
    <property type="protein sequence ID" value="TDG25889.1"/>
    <property type="molecule type" value="Genomic_DNA"/>
</dbReference>
<comment type="caution">
    <text evidence="1">The sequence shown here is derived from an EMBL/GenBank/DDBJ whole genome shotgun (WGS) entry which is preliminary data.</text>
</comment>
<proteinExistence type="predicted"/>
<dbReference type="RefSeq" id="WP_133192941.1">
    <property type="nucleotide sequence ID" value="NZ_JBHUCW010000015.1"/>
</dbReference>
<keyword evidence="2" id="KW-1185">Reference proteome</keyword>
<gene>
    <name evidence="1" type="ORF">EYW47_00520</name>
</gene>
<dbReference type="InterPro" id="IPR044925">
    <property type="entry name" value="His-Me_finger_sf"/>
</dbReference>
<name>A0A4R5MF57_9BURK</name>
<dbReference type="Proteomes" id="UP000295722">
    <property type="component" value="Unassembled WGS sequence"/>
</dbReference>
<evidence type="ECO:0000313" key="1">
    <source>
        <dbReference type="EMBL" id="TDG25889.1"/>
    </source>
</evidence>
<dbReference type="OrthoDB" id="6631788at2"/>